<keyword evidence="5 7" id="KW-0663">Pyridoxal phosphate</keyword>
<dbReference type="HAMAP" id="MF_01201">
    <property type="entry name" value="Ala_racemase"/>
    <property type="match status" value="1"/>
</dbReference>
<evidence type="ECO:0000256" key="1">
    <source>
        <dbReference type="ARBA" id="ARBA00000316"/>
    </source>
</evidence>
<sequence>MTAPASLTVDLNALSHNFHALEAVSGVPVHPVVKANAYGLGAVPVARRLLAEGARTFFVARMDEGVALREALGPEPAIYVLDGCVGDAAAALKAADVRPILNHGDQIASWNAAGGGACGLQIDTGMNRLGFRPEDAPEPFDGLELVMSHLACADDPAEPMNRRQRDTFEAVSGRYPDALKSFANSGGCFLGPDHAFDAVRPGICLYGGGPEGRPDDRLKAVATLTAEVLQIRDLPAGESVGYSRGFIADRPRRIATCGAGYADGVFRSSSPNGQVWVAGALRPLLGRVSMDVIAVDVTGAEVSVGDSVELFGANRPVDDAATAAGTISYELLTSIGNRCERRYLGQA</sequence>
<evidence type="ECO:0000256" key="7">
    <source>
        <dbReference type="HAMAP-Rule" id="MF_01201"/>
    </source>
</evidence>
<dbReference type="InterPro" id="IPR029066">
    <property type="entry name" value="PLP-binding_barrel"/>
</dbReference>
<feature type="active site" description="Proton acceptor; specific for L-alanine" evidence="7">
    <location>
        <position position="242"/>
    </location>
</feature>
<dbReference type="PROSITE" id="PS00395">
    <property type="entry name" value="ALANINE_RACEMASE"/>
    <property type="match status" value="1"/>
</dbReference>
<comment type="pathway">
    <text evidence="7">Amino-acid biosynthesis; D-alanine biosynthesis; D-alanine from L-alanine: step 1/1.</text>
</comment>
<evidence type="ECO:0000256" key="3">
    <source>
        <dbReference type="ARBA" id="ARBA00007880"/>
    </source>
</evidence>
<dbReference type="UniPathway" id="UPA00042">
    <property type="reaction ID" value="UER00497"/>
</dbReference>
<dbReference type="InterPro" id="IPR020622">
    <property type="entry name" value="Ala_racemase_pyridoxalP-BS"/>
</dbReference>
<dbReference type="GO" id="GO:0030170">
    <property type="term" value="F:pyridoxal phosphate binding"/>
    <property type="evidence" value="ECO:0007669"/>
    <property type="project" value="UniProtKB-UniRule"/>
</dbReference>
<dbReference type="Pfam" id="PF00842">
    <property type="entry name" value="Ala_racemase_C"/>
    <property type="match status" value="1"/>
</dbReference>
<dbReference type="InterPro" id="IPR000821">
    <property type="entry name" value="Ala_racemase"/>
</dbReference>
<dbReference type="InterPro" id="IPR001608">
    <property type="entry name" value="Ala_racemase_N"/>
</dbReference>
<dbReference type="CDD" id="cd00430">
    <property type="entry name" value="PLPDE_III_AR"/>
    <property type="match status" value="1"/>
</dbReference>
<evidence type="ECO:0000256" key="8">
    <source>
        <dbReference type="PIRSR" id="PIRSR600821-50"/>
    </source>
</evidence>
<reference evidence="11 12" key="1">
    <citation type="submission" date="2017-03" db="EMBL/GenBank/DDBJ databases">
        <title>Lifting the veil on microbial sulfur biogeochemistry in mining wastewaters.</title>
        <authorList>
            <person name="Kantor R.S."/>
            <person name="Colenbrander Nelson T."/>
            <person name="Marshall S."/>
            <person name="Bennett D."/>
            <person name="Apte S."/>
            <person name="Camacho D."/>
            <person name="Thomas B.C."/>
            <person name="Warren L.A."/>
            <person name="Banfield J.F."/>
        </authorList>
    </citation>
    <scope>NUCLEOTIDE SEQUENCE [LARGE SCALE GENOMIC DNA]</scope>
    <source>
        <strain evidence="11">32-68-21</strain>
    </source>
</reference>
<dbReference type="Gene3D" id="2.40.37.10">
    <property type="entry name" value="Lyase, Ornithine Decarboxylase, Chain A, domain 1"/>
    <property type="match status" value="1"/>
</dbReference>
<dbReference type="SMART" id="SM01005">
    <property type="entry name" value="Ala_racemase_C"/>
    <property type="match status" value="1"/>
</dbReference>
<dbReference type="PANTHER" id="PTHR30511:SF0">
    <property type="entry name" value="ALANINE RACEMASE, CATABOLIC-RELATED"/>
    <property type="match status" value="1"/>
</dbReference>
<keyword evidence="6 7" id="KW-0413">Isomerase</keyword>
<gene>
    <name evidence="11" type="ORF">B7Y86_09785</name>
</gene>
<dbReference type="InterPro" id="IPR011079">
    <property type="entry name" value="Ala_racemase_C"/>
</dbReference>
<dbReference type="SUPFAM" id="SSF51419">
    <property type="entry name" value="PLP-binding barrel"/>
    <property type="match status" value="1"/>
</dbReference>
<evidence type="ECO:0000259" key="10">
    <source>
        <dbReference type="SMART" id="SM01005"/>
    </source>
</evidence>
<organism evidence="11 12">
    <name type="scientific">Brevundimonas subvibrioides</name>
    <dbReference type="NCBI Taxonomy" id="74313"/>
    <lineage>
        <taxon>Bacteria</taxon>
        <taxon>Pseudomonadati</taxon>
        <taxon>Pseudomonadota</taxon>
        <taxon>Alphaproteobacteria</taxon>
        <taxon>Caulobacterales</taxon>
        <taxon>Caulobacteraceae</taxon>
        <taxon>Brevundimonas</taxon>
    </lineage>
</organism>
<evidence type="ECO:0000256" key="2">
    <source>
        <dbReference type="ARBA" id="ARBA00001933"/>
    </source>
</evidence>
<comment type="cofactor">
    <cofactor evidence="2 7 8">
        <name>pyridoxal 5'-phosphate</name>
        <dbReference type="ChEBI" id="CHEBI:597326"/>
    </cofactor>
</comment>
<evidence type="ECO:0000256" key="4">
    <source>
        <dbReference type="ARBA" id="ARBA00013089"/>
    </source>
</evidence>
<dbReference type="Proteomes" id="UP000216147">
    <property type="component" value="Unassembled WGS sequence"/>
</dbReference>
<evidence type="ECO:0000313" key="11">
    <source>
        <dbReference type="EMBL" id="OYX57017.1"/>
    </source>
</evidence>
<accession>A0A258HK78</accession>
<evidence type="ECO:0000256" key="6">
    <source>
        <dbReference type="ARBA" id="ARBA00023235"/>
    </source>
</evidence>
<dbReference type="GO" id="GO:0008784">
    <property type="term" value="F:alanine racemase activity"/>
    <property type="evidence" value="ECO:0007669"/>
    <property type="project" value="UniProtKB-UniRule"/>
</dbReference>
<protein>
    <recommendedName>
        <fullName evidence="4 7">Alanine racemase</fullName>
        <ecNumber evidence="4 7">5.1.1.1</ecNumber>
    </recommendedName>
</protein>
<name>A0A258HK78_9CAUL</name>
<comment type="caution">
    <text evidence="11">The sequence shown here is derived from an EMBL/GenBank/DDBJ whole genome shotgun (WGS) entry which is preliminary data.</text>
</comment>
<evidence type="ECO:0000256" key="5">
    <source>
        <dbReference type="ARBA" id="ARBA00022898"/>
    </source>
</evidence>
<proteinExistence type="inferred from homology"/>
<dbReference type="Gene3D" id="3.20.20.10">
    <property type="entry name" value="Alanine racemase"/>
    <property type="match status" value="1"/>
</dbReference>
<dbReference type="InterPro" id="IPR009006">
    <property type="entry name" value="Ala_racemase/Decarboxylase_C"/>
</dbReference>
<dbReference type="NCBIfam" id="TIGR00492">
    <property type="entry name" value="alr"/>
    <property type="match status" value="1"/>
</dbReference>
<evidence type="ECO:0000256" key="9">
    <source>
        <dbReference type="PIRSR" id="PIRSR600821-52"/>
    </source>
</evidence>
<dbReference type="PANTHER" id="PTHR30511">
    <property type="entry name" value="ALANINE RACEMASE"/>
    <property type="match status" value="1"/>
</dbReference>
<feature type="modified residue" description="N6-(pyridoxal phosphate)lysine" evidence="7 8">
    <location>
        <position position="34"/>
    </location>
</feature>
<dbReference type="Pfam" id="PF01168">
    <property type="entry name" value="Ala_racemase_N"/>
    <property type="match status" value="1"/>
</dbReference>
<feature type="binding site" evidence="7 9">
    <location>
        <position position="290"/>
    </location>
    <ligand>
        <name>substrate</name>
    </ligand>
</feature>
<feature type="domain" description="Alanine racemase C-terminal" evidence="10">
    <location>
        <begin position="221"/>
        <end position="344"/>
    </location>
</feature>
<dbReference type="AlphaFoldDB" id="A0A258HK78"/>
<dbReference type="GO" id="GO:0030632">
    <property type="term" value="P:D-alanine biosynthetic process"/>
    <property type="evidence" value="ECO:0007669"/>
    <property type="project" value="UniProtKB-UniRule"/>
</dbReference>
<feature type="active site" description="Proton acceptor; specific for D-alanine" evidence="7">
    <location>
        <position position="34"/>
    </location>
</feature>
<evidence type="ECO:0000313" key="12">
    <source>
        <dbReference type="Proteomes" id="UP000216147"/>
    </source>
</evidence>
<dbReference type="PRINTS" id="PR00992">
    <property type="entry name" value="ALARACEMASE"/>
</dbReference>
<dbReference type="GO" id="GO:0005829">
    <property type="term" value="C:cytosol"/>
    <property type="evidence" value="ECO:0007669"/>
    <property type="project" value="TreeGrafter"/>
</dbReference>
<dbReference type="SUPFAM" id="SSF50621">
    <property type="entry name" value="Alanine racemase C-terminal domain-like"/>
    <property type="match status" value="1"/>
</dbReference>
<feature type="binding site" evidence="7 9">
    <location>
        <position position="128"/>
    </location>
    <ligand>
        <name>substrate</name>
    </ligand>
</feature>
<comment type="similarity">
    <text evidence="3 7">Belongs to the alanine racemase family.</text>
</comment>
<comment type="function">
    <text evidence="7">Catalyzes the interconversion of L-alanine and D-alanine. May also act on other amino acids.</text>
</comment>
<dbReference type="EC" id="5.1.1.1" evidence="4 7"/>
<dbReference type="EMBL" id="NCEQ01000007">
    <property type="protein sequence ID" value="OYX57017.1"/>
    <property type="molecule type" value="Genomic_DNA"/>
</dbReference>
<comment type="catalytic activity">
    <reaction evidence="1 7">
        <text>L-alanine = D-alanine</text>
        <dbReference type="Rhea" id="RHEA:20249"/>
        <dbReference type="ChEBI" id="CHEBI:57416"/>
        <dbReference type="ChEBI" id="CHEBI:57972"/>
        <dbReference type="EC" id="5.1.1.1"/>
    </reaction>
</comment>